<reference evidence="2" key="1">
    <citation type="journal article" date="2023" name="IScience">
        <title>Live-bearing cockroach genome reveals convergent evolutionary mechanisms linked to viviparity in insects and beyond.</title>
        <authorList>
            <person name="Fouks B."/>
            <person name="Harrison M.C."/>
            <person name="Mikhailova A.A."/>
            <person name="Marchal E."/>
            <person name="English S."/>
            <person name="Carruthers M."/>
            <person name="Jennings E.C."/>
            <person name="Chiamaka E.L."/>
            <person name="Frigard R.A."/>
            <person name="Pippel M."/>
            <person name="Attardo G.M."/>
            <person name="Benoit J.B."/>
            <person name="Bornberg-Bauer E."/>
            <person name="Tobe S.S."/>
        </authorList>
    </citation>
    <scope>NUCLEOTIDE SEQUENCE</scope>
    <source>
        <strain evidence="2">Stay&amp;Tobe</strain>
    </source>
</reference>
<dbReference type="AlphaFoldDB" id="A0AAD7ZW64"/>
<accession>A0AAD7ZW64</accession>
<keyword evidence="3" id="KW-1185">Reference proteome</keyword>
<evidence type="ECO:0000256" key="1">
    <source>
        <dbReference type="SAM" id="Phobius"/>
    </source>
</evidence>
<name>A0AAD7ZW64_DIPPU</name>
<feature type="non-terminal residue" evidence="2">
    <location>
        <position position="54"/>
    </location>
</feature>
<dbReference type="Proteomes" id="UP001233999">
    <property type="component" value="Unassembled WGS sequence"/>
</dbReference>
<feature type="non-terminal residue" evidence="2">
    <location>
        <position position="1"/>
    </location>
</feature>
<sequence length="54" mass="6163">SAPLCIHTDINRITCTLWRLIKSLDDNKGRFTLTGVDVIIILFYLTPPLTFQTN</sequence>
<protein>
    <submittedName>
        <fullName evidence="2">Uncharacterized protein</fullName>
    </submittedName>
</protein>
<evidence type="ECO:0000313" key="2">
    <source>
        <dbReference type="EMBL" id="KAJ9588035.1"/>
    </source>
</evidence>
<proteinExistence type="predicted"/>
<reference evidence="2" key="2">
    <citation type="submission" date="2023-05" db="EMBL/GenBank/DDBJ databases">
        <authorList>
            <person name="Fouks B."/>
        </authorList>
    </citation>
    <scope>NUCLEOTIDE SEQUENCE</scope>
    <source>
        <strain evidence="2">Stay&amp;Tobe</strain>
        <tissue evidence="2">Testes</tissue>
    </source>
</reference>
<comment type="caution">
    <text evidence="2">The sequence shown here is derived from an EMBL/GenBank/DDBJ whole genome shotgun (WGS) entry which is preliminary data.</text>
</comment>
<feature type="transmembrane region" description="Helical" evidence="1">
    <location>
        <begin position="29"/>
        <end position="46"/>
    </location>
</feature>
<organism evidence="2 3">
    <name type="scientific">Diploptera punctata</name>
    <name type="common">Pacific beetle cockroach</name>
    <dbReference type="NCBI Taxonomy" id="6984"/>
    <lineage>
        <taxon>Eukaryota</taxon>
        <taxon>Metazoa</taxon>
        <taxon>Ecdysozoa</taxon>
        <taxon>Arthropoda</taxon>
        <taxon>Hexapoda</taxon>
        <taxon>Insecta</taxon>
        <taxon>Pterygota</taxon>
        <taxon>Neoptera</taxon>
        <taxon>Polyneoptera</taxon>
        <taxon>Dictyoptera</taxon>
        <taxon>Blattodea</taxon>
        <taxon>Blaberoidea</taxon>
        <taxon>Blaberidae</taxon>
        <taxon>Diplopterinae</taxon>
        <taxon>Diploptera</taxon>
    </lineage>
</organism>
<keyword evidence="1" id="KW-0812">Transmembrane</keyword>
<keyword evidence="1" id="KW-1133">Transmembrane helix</keyword>
<evidence type="ECO:0000313" key="3">
    <source>
        <dbReference type="Proteomes" id="UP001233999"/>
    </source>
</evidence>
<gene>
    <name evidence="2" type="ORF">L9F63_028155</name>
</gene>
<keyword evidence="1" id="KW-0472">Membrane</keyword>
<dbReference type="EMBL" id="JASPKZ010005800">
    <property type="protein sequence ID" value="KAJ9588035.1"/>
    <property type="molecule type" value="Genomic_DNA"/>
</dbReference>